<dbReference type="InterPro" id="IPR003593">
    <property type="entry name" value="AAA+_ATPase"/>
</dbReference>
<dbReference type="InterPro" id="IPR013563">
    <property type="entry name" value="Oligopep_ABC_C"/>
</dbReference>
<comment type="subcellular location">
    <subcellularLocation>
        <location evidence="1">Cell membrane</location>
        <topology evidence="1">Peripheral membrane protein</topology>
    </subcellularLocation>
</comment>
<evidence type="ECO:0000313" key="9">
    <source>
        <dbReference type="EMBL" id="MFC0474248.1"/>
    </source>
</evidence>
<evidence type="ECO:0000256" key="3">
    <source>
        <dbReference type="ARBA" id="ARBA00022448"/>
    </source>
</evidence>
<dbReference type="PROSITE" id="PS00211">
    <property type="entry name" value="ABC_TRANSPORTER_1"/>
    <property type="match status" value="1"/>
</dbReference>
<keyword evidence="5" id="KW-0547">Nucleotide-binding</keyword>
<dbReference type="InterPro" id="IPR027417">
    <property type="entry name" value="P-loop_NTPase"/>
</dbReference>
<keyword evidence="6 9" id="KW-0067">ATP-binding</keyword>
<dbReference type="Gene3D" id="3.40.50.300">
    <property type="entry name" value="P-loop containing nucleotide triphosphate hydrolases"/>
    <property type="match status" value="1"/>
</dbReference>
<comment type="caution">
    <text evidence="9">The sequence shown here is derived from an EMBL/GenBank/DDBJ whole genome shotgun (WGS) entry which is preliminary data.</text>
</comment>
<keyword evidence="4" id="KW-1003">Cell membrane</keyword>
<evidence type="ECO:0000256" key="4">
    <source>
        <dbReference type="ARBA" id="ARBA00022475"/>
    </source>
</evidence>
<evidence type="ECO:0000256" key="6">
    <source>
        <dbReference type="ARBA" id="ARBA00022840"/>
    </source>
</evidence>
<evidence type="ECO:0000256" key="5">
    <source>
        <dbReference type="ARBA" id="ARBA00022741"/>
    </source>
</evidence>
<dbReference type="SMART" id="SM00382">
    <property type="entry name" value="AAA"/>
    <property type="match status" value="1"/>
</dbReference>
<dbReference type="NCBIfam" id="TIGR01727">
    <property type="entry name" value="oligo_HPY"/>
    <property type="match status" value="1"/>
</dbReference>
<dbReference type="PROSITE" id="PS50893">
    <property type="entry name" value="ABC_TRANSPORTER_2"/>
    <property type="match status" value="1"/>
</dbReference>
<feature type="domain" description="ABC transporter" evidence="8">
    <location>
        <begin position="4"/>
        <end position="258"/>
    </location>
</feature>
<dbReference type="PANTHER" id="PTHR43297:SF2">
    <property type="entry name" value="DIPEPTIDE TRANSPORT ATP-BINDING PROTEIN DPPD"/>
    <property type="match status" value="1"/>
</dbReference>
<accession>A0ABV6KLQ3</accession>
<dbReference type="Pfam" id="PF08352">
    <property type="entry name" value="oligo_HPY"/>
    <property type="match status" value="1"/>
</dbReference>
<comment type="similarity">
    <text evidence="2">Belongs to the ABC transporter superfamily.</text>
</comment>
<dbReference type="InterPro" id="IPR003439">
    <property type="entry name" value="ABC_transporter-like_ATP-bd"/>
</dbReference>
<name>A0ABV6KLQ3_9BACI</name>
<dbReference type="GO" id="GO:0005524">
    <property type="term" value="F:ATP binding"/>
    <property type="evidence" value="ECO:0007669"/>
    <property type="project" value="UniProtKB-KW"/>
</dbReference>
<evidence type="ECO:0000256" key="1">
    <source>
        <dbReference type="ARBA" id="ARBA00004202"/>
    </source>
</evidence>
<dbReference type="CDD" id="cd03257">
    <property type="entry name" value="ABC_NikE_OppD_transporters"/>
    <property type="match status" value="1"/>
</dbReference>
<organism evidence="9 10">
    <name type="scientific">Robertmurraya beringensis</name>
    <dbReference type="NCBI Taxonomy" id="641660"/>
    <lineage>
        <taxon>Bacteria</taxon>
        <taxon>Bacillati</taxon>
        <taxon>Bacillota</taxon>
        <taxon>Bacilli</taxon>
        <taxon>Bacillales</taxon>
        <taxon>Bacillaceae</taxon>
        <taxon>Robertmurraya</taxon>
    </lineage>
</organism>
<dbReference type="InterPro" id="IPR050388">
    <property type="entry name" value="ABC_Ni/Peptide_Import"/>
</dbReference>
<evidence type="ECO:0000259" key="8">
    <source>
        <dbReference type="PROSITE" id="PS50893"/>
    </source>
</evidence>
<dbReference type="EMBL" id="JBHLUU010000015">
    <property type="protein sequence ID" value="MFC0474248.1"/>
    <property type="molecule type" value="Genomic_DNA"/>
</dbReference>
<proteinExistence type="inferred from homology"/>
<dbReference type="SUPFAM" id="SSF52540">
    <property type="entry name" value="P-loop containing nucleoside triphosphate hydrolases"/>
    <property type="match status" value="1"/>
</dbReference>
<evidence type="ECO:0000313" key="10">
    <source>
        <dbReference type="Proteomes" id="UP001589738"/>
    </source>
</evidence>
<dbReference type="Proteomes" id="UP001589738">
    <property type="component" value="Unassembled WGS sequence"/>
</dbReference>
<gene>
    <name evidence="9" type="ORF">ACFFHF_02920</name>
</gene>
<reference evidence="9 10" key="1">
    <citation type="submission" date="2024-09" db="EMBL/GenBank/DDBJ databases">
        <authorList>
            <person name="Sun Q."/>
            <person name="Mori K."/>
        </authorList>
    </citation>
    <scope>NUCLEOTIDE SEQUENCE [LARGE SCALE GENOMIC DNA]</scope>
    <source>
        <strain evidence="9 10">CGMCC 1.9126</strain>
    </source>
</reference>
<dbReference type="Pfam" id="PF00005">
    <property type="entry name" value="ABC_tran"/>
    <property type="match status" value="1"/>
</dbReference>
<dbReference type="InterPro" id="IPR017871">
    <property type="entry name" value="ABC_transporter-like_CS"/>
</dbReference>
<evidence type="ECO:0000256" key="2">
    <source>
        <dbReference type="ARBA" id="ARBA00005417"/>
    </source>
</evidence>
<dbReference type="RefSeq" id="WP_377057581.1">
    <property type="nucleotide sequence ID" value="NZ_JBHLUU010000015.1"/>
</dbReference>
<keyword evidence="3" id="KW-0813">Transport</keyword>
<dbReference type="PANTHER" id="PTHR43297">
    <property type="entry name" value="OLIGOPEPTIDE TRANSPORT ATP-BINDING PROTEIN APPD"/>
    <property type="match status" value="1"/>
</dbReference>
<keyword evidence="7" id="KW-0472">Membrane</keyword>
<sequence length="325" mass="36304">MSDVKLLEVSGLKTYFHLENKAVARAVDGVDFYIRPGETVALVGESGSGKSITSLSIMKLINKPGKIEDGRISFGGKDLVGLNDKQMTNVRGKEIGMIFQEPMTALNPVFTIGNQIIETLIRHKKMTKNEARLRAIELLKVVGFPRAEETMKEYPHQLSGGMRQRAMIAIAISCDPKLLIADEPTTALDVTIQAQILDLMDEMKKKFNMAVLLITHDLGVVAEYADRIMVMYGGQIVEETTIEKLFLTPKHPYTMGLLDSLPSLEKEVDRLGAIKGTVPPAHRFPVGCRFSDRCPKVMSKCRDKNPSLYETDAEESHRVRCYLYE</sequence>
<protein>
    <submittedName>
        <fullName evidence="9">ABC transporter ATP-binding protein</fullName>
    </submittedName>
</protein>
<evidence type="ECO:0000256" key="7">
    <source>
        <dbReference type="ARBA" id="ARBA00023136"/>
    </source>
</evidence>
<keyword evidence="10" id="KW-1185">Reference proteome</keyword>